<reference evidence="1" key="1">
    <citation type="submission" date="2022-03" db="EMBL/GenBank/DDBJ databases">
        <title>Sea Food Isolates.</title>
        <authorList>
            <person name="Li c."/>
        </authorList>
    </citation>
    <scope>NUCLEOTIDE SEQUENCE</scope>
    <source>
        <strain evidence="1">19CA06SA08-2</strain>
    </source>
</reference>
<accession>A0AAU6UBS1</accession>
<proteinExistence type="predicted"/>
<dbReference type="EMBL" id="CP095353">
    <property type="protein sequence ID" value="XAG71660.1"/>
    <property type="molecule type" value="Genomic_DNA"/>
</dbReference>
<evidence type="ECO:0008006" key="2">
    <source>
        <dbReference type="Google" id="ProtNLM"/>
    </source>
</evidence>
<dbReference type="AlphaFoldDB" id="A0AAU6UBS1"/>
<sequence>MANDCLVSPTGVRFDRRRIEALAIIQVERSEKQKEAFYWRKKLGIS</sequence>
<evidence type="ECO:0000313" key="1">
    <source>
        <dbReference type="EMBL" id="XAG71660.1"/>
    </source>
</evidence>
<gene>
    <name evidence="1" type="ORF">MRM75_12225</name>
</gene>
<protein>
    <recommendedName>
        <fullName evidence="2">Transposase</fullName>
    </recommendedName>
</protein>
<name>A0AAU6UBS1_UNCXX</name>
<organism evidence="1">
    <name type="scientific">bacterium 19CA06SA08-2</name>
    <dbReference type="NCBI Taxonomy" id="2920658"/>
    <lineage>
        <taxon>Bacteria</taxon>
    </lineage>
</organism>